<evidence type="ECO:0000256" key="5">
    <source>
        <dbReference type="SAM" id="SignalP"/>
    </source>
</evidence>
<protein>
    <recommendedName>
        <fullName evidence="6">Essential protein Yae1 N-terminal domain-containing protein</fullName>
    </recommendedName>
</protein>
<gene>
    <name evidence="7" type="ORF">Q8A67_024306</name>
</gene>
<keyword evidence="5" id="KW-0732">Signal</keyword>
<comment type="subcellular location">
    <subcellularLocation>
        <location evidence="2">Cytoplasm</location>
    </subcellularLocation>
    <subcellularLocation>
        <location evidence="1">Nucleus</location>
    </subcellularLocation>
</comment>
<dbReference type="PANTHER" id="PTHR18829:SF0">
    <property type="entry name" value="PROTEIN YAE1 HOMOLOG"/>
    <property type="match status" value="1"/>
</dbReference>
<evidence type="ECO:0000256" key="3">
    <source>
        <dbReference type="ARBA" id="ARBA00022490"/>
    </source>
</evidence>
<dbReference type="GO" id="GO:0005634">
    <property type="term" value="C:nucleus"/>
    <property type="evidence" value="ECO:0007669"/>
    <property type="project" value="UniProtKB-SubCell"/>
</dbReference>
<evidence type="ECO:0000313" key="7">
    <source>
        <dbReference type="EMBL" id="KAK2869914.1"/>
    </source>
</evidence>
<dbReference type="InterPro" id="IPR038881">
    <property type="entry name" value="Yae1-like"/>
</dbReference>
<dbReference type="AlphaFoldDB" id="A0AA88TDC8"/>
<name>A0AA88TDC8_9TELE</name>
<keyword evidence="8" id="KW-1185">Reference proteome</keyword>
<dbReference type="GO" id="GO:0005737">
    <property type="term" value="C:cytoplasm"/>
    <property type="evidence" value="ECO:0007669"/>
    <property type="project" value="UniProtKB-SubCell"/>
</dbReference>
<feature type="domain" description="Essential protein Yae1 N-terminal" evidence="6">
    <location>
        <begin position="60"/>
        <end position="97"/>
    </location>
</feature>
<dbReference type="Proteomes" id="UP001187343">
    <property type="component" value="Unassembled WGS sequence"/>
</dbReference>
<evidence type="ECO:0000256" key="2">
    <source>
        <dbReference type="ARBA" id="ARBA00004496"/>
    </source>
</evidence>
<dbReference type="EMBL" id="JAUYZG010000024">
    <property type="protein sequence ID" value="KAK2869914.1"/>
    <property type="molecule type" value="Genomic_DNA"/>
</dbReference>
<accession>A0AA88TDC8</accession>
<dbReference type="InterPro" id="IPR019191">
    <property type="entry name" value="Essential_protein_Yae1_N"/>
</dbReference>
<feature type="signal peptide" evidence="5">
    <location>
        <begin position="1"/>
        <end position="31"/>
    </location>
</feature>
<proteinExistence type="predicted"/>
<comment type="caution">
    <text evidence="7">The sequence shown here is derived from an EMBL/GenBank/DDBJ whole genome shotgun (WGS) entry which is preliminary data.</text>
</comment>
<keyword evidence="4" id="KW-0539">Nucleus</keyword>
<keyword evidence="3" id="KW-0963">Cytoplasm</keyword>
<organism evidence="7 8">
    <name type="scientific">Cirrhinus molitorella</name>
    <name type="common">mud carp</name>
    <dbReference type="NCBI Taxonomy" id="172907"/>
    <lineage>
        <taxon>Eukaryota</taxon>
        <taxon>Metazoa</taxon>
        <taxon>Chordata</taxon>
        <taxon>Craniata</taxon>
        <taxon>Vertebrata</taxon>
        <taxon>Euteleostomi</taxon>
        <taxon>Actinopterygii</taxon>
        <taxon>Neopterygii</taxon>
        <taxon>Teleostei</taxon>
        <taxon>Ostariophysi</taxon>
        <taxon>Cypriniformes</taxon>
        <taxon>Cyprinidae</taxon>
        <taxon>Labeoninae</taxon>
        <taxon>Labeonini</taxon>
        <taxon>Cirrhinus</taxon>
    </lineage>
</organism>
<evidence type="ECO:0000256" key="4">
    <source>
        <dbReference type="ARBA" id="ARBA00023242"/>
    </source>
</evidence>
<evidence type="ECO:0000313" key="8">
    <source>
        <dbReference type="Proteomes" id="UP001187343"/>
    </source>
</evidence>
<sequence>MHPEATRRRKGFICILMTLEIMSWVKSVASSQDVFDEDVDDISLQNKEWKYNMEKRAKDGFRDGSDAGKEASLQAGFNMGYTEGATKMTVIGQLKGIMSAVRCWCQVQLPGSPSLVSVTDLLQRLEICEDGLVESLRKAQQRPPPSVTEMVDDMEELNVEQRNQGGESRCSNNGNCCNDCCGNIRGVNEDSPRTLFQGSFSTGESLKQLLKCSLDLVTELGLSEELKLHIQQLIDT</sequence>
<evidence type="ECO:0000259" key="6">
    <source>
        <dbReference type="Pfam" id="PF09811"/>
    </source>
</evidence>
<reference evidence="7" key="1">
    <citation type="submission" date="2023-08" db="EMBL/GenBank/DDBJ databases">
        <title>Chromosome-level Genome Assembly of mud carp (Cirrhinus molitorella).</title>
        <authorList>
            <person name="Liu H."/>
        </authorList>
    </citation>
    <scope>NUCLEOTIDE SEQUENCE</scope>
    <source>
        <strain evidence="7">Prfri</strain>
        <tissue evidence="7">Muscle</tissue>
    </source>
</reference>
<dbReference type="Pfam" id="PF09811">
    <property type="entry name" value="Yae1_N"/>
    <property type="match status" value="1"/>
</dbReference>
<feature type="chain" id="PRO_5041731135" description="Essential protein Yae1 N-terminal domain-containing protein" evidence="5">
    <location>
        <begin position="32"/>
        <end position="236"/>
    </location>
</feature>
<dbReference type="PANTHER" id="PTHR18829">
    <property type="entry name" value="PROTEIN YAE1 HOMOLOG"/>
    <property type="match status" value="1"/>
</dbReference>
<evidence type="ECO:0000256" key="1">
    <source>
        <dbReference type="ARBA" id="ARBA00004123"/>
    </source>
</evidence>